<protein>
    <recommendedName>
        <fullName evidence="1">Aminoglycoside phosphotransferase domain-containing protein</fullName>
    </recommendedName>
</protein>
<dbReference type="Pfam" id="PF01636">
    <property type="entry name" value="APH"/>
    <property type="match status" value="1"/>
</dbReference>
<dbReference type="InterPro" id="IPR041726">
    <property type="entry name" value="ACAD10_11_N"/>
</dbReference>
<accession>A0ABV0RXS6</accession>
<sequence length="197" mass="22026">MEEQTTPVRVQHKFNVGNLHRYLLVKSLVSNGDTLTVRQYSAGQSNPTFLIQTSSSSYVLRKKPPGELLPGAHKVDREYRVQRALFSAGFPVPQPLLYCTDVEVIGTEFYLMEHVKSCSDHRAAFFSNCFTDCTLFNKARVIALLDWELSTTGNPLADLAYFLMPLYWPADLNITSSIGSLKGIEGNANVKLKGLSY</sequence>
<evidence type="ECO:0000313" key="2">
    <source>
        <dbReference type="EMBL" id="MEQ2212427.1"/>
    </source>
</evidence>
<keyword evidence="3" id="KW-1185">Reference proteome</keyword>
<feature type="domain" description="Aminoglycoside phosphotransferase" evidence="1">
    <location>
        <begin position="36"/>
        <end position="115"/>
    </location>
</feature>
<dbReference type="CDD" id="cd05154">
    <property type="entry name" value="ACAD10_11_N-like"/>
    <property type="match status" value="1"/>
</dbReference>
<dbReference type="PANTHER" id="PTHR47829:SF3">
    <property type="entry name" value="AMINOGLYCOSIDE PHOSPHOTRANSFERASE DOMAIN-CONTAINING PROTEIN"/>
    <property type="match status" value="1"/>
</dbReference>
<evidence type="ECO:0000259" key="1">
    <source>
        <dbReference type="Pfam" id="PF01636"/>
    </source>
</evidence>
<dbReference type="Gene3D" id="3.30.200.20">
    <property type="entry name" value="Phosphorylase Kinase, domain 1"/>
    <property type="match status" value="1"/>
</dbReference>
<dbReference type="InterPro" id="IPR052898">
    <property type="entry name" value="ACAD10-like"/>
</dbReference>
<dbReference type="Proteomes" id="UP001434883">
    <property type="component" value="Unassembled WGS sequence"/>
</dbReference>
<dbReference type="Gene3D" id="3.90.1200.10">
    <property type="match status" value="1"/>
</dbReference>
<organism evidence="2 3">
    <name type="scientific">Xenoophorus captivus</name>
    <dbReference type="NCBI Taxonomy" id="1517983"/>
    <lineage>
        <taxon>Eukaryota</taxon>
        <taxon>Metazoa</taxon>
        <taxon>Chordata</taxon>
        <taxon>Craniata</taxon>
        <taxon>Vertebrata</taxon>
        <taxon>Euteleostomi</taxon>
        <taxon>Actinopterygii</taxon>
        <taxon>Neopterygii</taxon>
        <taxon>Teleostei</taxon>
        <taxon>Neoteleostei</taxon>
        <taxon>Acanthomorphata</taxon>
        <taxon>Ovalentaria</taxon>
        <taxon>Atherinomorphae</taxon>
        <taxon>Cyprinodontiformes</taxon>
        <taxon>Goodeidae</taxon>
        <taxon>Xenoophorus</taxon>
    </lineage>
</organism>
<dbReference type="SUPFAM" id="SSF56112">
    <property type="entry name" value="Protein kinase-like (PK-like)"/>
    <property type="match status" value="1"/>
</dbReference>
<dbReference type="EMBL" id="JAHRIN010059763">
    <property type="protein sequence ID" value="MEQ2212427.1"/>
    <property type="molecule type" value="Genomic_DNA"/>
</dbReference>
<evidence type="ECO:0000313" key="3">
    <source>
        <dbReference type="Proteomes" id="UP001434883"/>
    </source>
</evidence>
<gene>
    <name evidence="2" type="ORF">XENOCAPTIV_030506</name>
</gene>
<reference evidence="2 3" key="1">
    <citation type="submission" date="2021-06" db="EMBL/GenBank/DDBJ databases">
        <authorList>
            <person name="Palmer J.M."/>
        </authorList>
    </citation>
    <scope>NUCLEOTIDE SEQUENCE [LARGE SCALE GENOMIC DNA]</scope>
    <source>
        <strain evidence="2 3">XC_2019</strain>
        <tissue evidence="2">Muscle</tissue>
    </source>
</reference>
<dbReference type="InterPro" id="IPR002575">
    <property type="entry name" value="Aminoglycoside_PTrfase"/>
</dbReference>
<dbReference type="InterPro" id="IPR011009">
    <property type="entry name" value="Kinase-like_dom_sf"/>
</dbReference>
<comment type="caution">
    <text evidence="2">The sequence shown here is derived from an EMBL/GenBank/DDBJ whole genome shotgun (WGS) entry which is preliminary data.</text>
</comment>
<name>A0ABV0RXS6_9TELE</name>
<dbReference type="PANTHER" id="PTHR47829">
    <property type="entry name" value="HYDROLASE, PUTATIVE (AFU_ORTHOLOGUE AFUA_1G12880)-RELATED"/>
    <property type="match status" value="1"/>
</dbReference>
<proteinExistence type="predicted"/>